<dbReference type="AlphaFoldDB" id="A0A382JUL3"/>
<reference evidence="2" key="1">
    <citation type="submission" date="2018-05" db="EMBL/GenBank/DDBJ databases">
        <authorList>
            <person name="Lanie J.A."/>
            <person name="Ng W.-L."/>
            <person name="Kazmierczak K.M."/>
            <person name="Andrzejewski T.M."/>
            <person name="Davidsen T.M."/>
            <person name="Wayne K.J."/>
            <person name="Tettelin H."/>
            <person name="Glass J.I."/>
            <person name="Rusch D."/>
            <person name="Podicherti R."/>
            <person name="Tsui H.-C.T."/>
            <person name="Winkler M.E."/>
        </authorList>
    </citation>
    <scope>NUCLEOTIDE SEQUENCE</scope>
</reference>
<accession>A0A382JUL3</accession>
<gene>
    <name evidence="2" type="ORF">METZ01_LOCUS268303</name>
</gene>
<keyword evidence="1" id="KW-1133">Transmembrane helix</keyword>
<dbReference type="EMBL" id="UINC01076361">
    <property type="protein sequence ID" value="SVC15449.1"/>
    <property type="molecule type" value="Genomic_DNA"/>
</dbReference>
<sequence>MLSIYCVCLNANIYRKILIKTLYVLIPLILMTSAFLIFYSSGRDVSDDEMLINKERITELGNIVECLSDHNHKTYFYIAPHKIDFKSELINDEVHDMYDDRIAKANCSLRN</sequence>
<proteinExistence type="predicted"/>
<keyword evidence="1" id="KW-0812">Transmembrane</keyword>
<name>A0A382JUL3_9ZZZZ</name>
<evidence type="ECO:0000256" key="1">
    <source>
        <dbReference type="SAM" id="Phobius"/>
    </source>
</evidence>
<protein>
    <submittedName>
        <fullName evidence="2">Uncharacterized protein</fullName>
    </submittedName>
</protein>
<keyword evidence="1" id="KW-0472">Membrane</keyword>
<feature type="transmembrane region" description="Helical" evidence="1">
    <location>
        <begin position="21"/>
        <end position="41"/>
    </location>
</feature>
<feature type="non-terminal residue" evidence="2">
    <location>
        <position position="111"/>
    </location>
</feature>
<evidence type="ECO:0000313" key="2">
    <source>
        <dbReference type="EMBL" id="SVC15449.1"/>
    </source>
</evidence>
<organism evidence="2">
    <name type="scientific">marine metagenome</name>
    <dbReference type="NCBI Taxonomy" id="408172"/>
    <lineage>
        <taxon>unclassified sequences</taxon>
        <taxon>metagenomes</taxon>
        <taxon>ecological metagenomes</taxon>
    </lineage>
</organism>